<name>A0A151QUX4_CAJCA</name>
<feature type="binding site" evidence="8">
    <location>
        <position position="103"/>
    </location>
    <ligand>
        <name>UDP-alpha-D-glucose</name>
        <dbReference type="ChEBI" id="CHEBI:58885"/>
    </ligand>
</feature>
<dbReference type="InterPro" id="IPR005150">
    <property type="entry name" value="Cellulose_synth"/>
</dbReference>
<dbReference type="SUPFAM" id="SSF53448">
    <property type="entry name" value="Nucleotide-diphospho-sugar transferases"/>
    <property type="match status" value="1"/>
</dbReference>
<feature type="transmembrane region" description="Helical" evidence="10">
    <location>
        <begin position="706"/>
        <end position="724"/>
    </location>
</feature>
<feature type="binding site" evidence="9">
    <location>
        <position position="314"/>
    </location>
    <ligand>
        <name>Mn(2+)</name>
        <dbReference type="ChEBI" id="CHEBI:29035"/>
    </ligand>
</feature>
<evidence type="ECO:0000256" key="9">
    <source>
        <dbReference type="PIRSR" id="PIRSR605150-3"/>
    </source>
</evidence>
<dbReference type="Gene3D" id="3.90.550.10">
    <property type="entry name" value="Spore Coat Polysaccharide Biosynthesis Protein SpsA, Chain A"/>
    <property type="match status" value="2"/>
</dbReference>
<dbReference type="PANTHER" id="PTHR13301">
    <property type="entry name" value="X-BOX TRANSCRIPTION FACTOR-RELATED"/>
    <property type="match status" value="1"/>
</dbReference>
<feature type="binding site" evidence="8">
    <location>
        <position position="133"/>
    </location>
    <ligand>
        <name>UDP-alpha-D-glucose</name>
        <dbReference type="ChEBI" id="CHEBI:58885"/>
    </ligand>
</feature>
<evidence type="ECO:0000256" key="10">
    <source>
        <dbReference type="SAM" id="Phobius"/>
    </source>
</evidence>
<accession>A0A151QUX4</accession>
<reference evidence="11" key="1">
    <citation type="journal article" date="2012" name="Nat. Biotechnol.">
        <title>Draft genome sequence of pigeonpea (Cajanus cajan), an orphan legume crop of resource-poor farmers.</title>
        <authorList>
            <person name="Varshney R.K."/>
            <person name="Chen W."/>
            <person name="Li Y."/>
            <person name="Bharti A.K."/>
            <person name="Saxena R.K."/>
            <person name="Schlueter J.A."/>
            <person name="Donoghue M.T."/>
            <person name="Azam S."/>
            <person name="Fan G."/>
            <person name="Whaley A.M."/>
            <person name="Farmer A.D."/>
            <person name="Sheridan J."/>
            <person name="Iwata A."/>
            <person name="Tuteja R."/>
            <person name="Penmetsa R.V."/>
            <person name="Wu W."/>
            <person name="Upadhyaya H.D."/>
            <person name="Yang S.P."/>
            <person name="Shah T."/>
            <person name="Saxena K.B."/>
            <person name="Michael T."/>
            <person name="McCombie W.R."/>
            <person name="Yang B."/>
            <person name="Zhang G."/>
            <person name="Yang H."/>
            <person name="Wang J."/>
            <person name="Spillane C."/>
            <person name="Cook D.R."/>
            <person name="May G.D."/>
            <person name="Xu X."/>
            <person name="Jackson S.A."/>
        </authorList>
    </citation>
    <scope>NUCLEOTIDE SEQUENCE [LARGE SCALE GENOMIC DNA]</scope>
</reference>
<dbReference type="EC" id="2.4.1.12" evidence="11"/>
<feature type="transmembrane region" description="Helical" evidence="10">
    <location>
        <begin position="544"/>
        <end position="566"/>
    </location>
</feature>
<keyword evidence="12" id="KW-1185">Reference proteome</keyword>
<gene>
    <name evidence="11" type="ORF">KK1_044975</name>
</gene>
<keyword evidence="5 10" id="KW-1133">Transmembrane helix</keyword>
<evidence type="ECO:0000256" key="5">
    <source>
        <dbReference type="ARBA" id="ARBA00022989"/>
    </source>
</evidence>
<evidence type="ECO:0000313" key="12">
    <source>
        <dbReference type="Proteomes" id="UP000075243"/>
    </source>
</evidence>
<dbReference type="Pfam" id="PF03552">
    <property type="entry name" value="Cellulose_synt"/>
    <property type="match status" value="2"/>
</dbReference>
<dbReference type="EMBL" id="KQ484682">
    <property type="protein sequence ID" value="KYP34110.1"/>
    <property type="molecule type" value="Genomic_DNA"/>
</dbReference>
<keyword evidence="7" id="KW-0961">Cell wall biogenesis/degradation</keyword>
<dbReference type="GO" id="GO:0071555">
    <property type="term" value="P:cell wall organization"/>
    <property type="evidence" value="ECO:0007669"/>
    <property type="project" value="UniProtKB-KW"/>
</dbReference>
<comment type="subcellular location">
    <subcellularLocation>
        <location evidence="1">Endomembrane system</location>
        <topology evidence="1">Multi-pass membrane protein</topology>
    </subcellularLocation>
</comment>
<evidence type="ECO:0000256" key="1">
    <source>
        <dbReference type="ARBA" id="ARBA00004127"/>
    </source>
</evidence>
<dbReference type="OMA" id="NQSRTAF"/>
<evidence type="ECO:0000256" key="8">
    <source>
        <dbReference type="PIRSR" id="PIRSR605150-2"/>
    </source>
</evidence>
<dbReference type="FunFam" id="3.90.550.10:FF:000194">
    <property type="entry name" value="Cellulose synthase-like protein G2 isoform A"/>
    <property type="match status" value="1"/>
</dbReference>
<dbReference type="InterPro" id="IPR029044">
    <property type="entry name" value="Nucleotide-diphossugar_trans"/>
</dbReference>
<dbReference type="GO" id="GO:0030244">
    <property type="term" value="P:cellulose biosynthetic process"/>
    <property type="evidence" value="ECO:0007669"/>
    <property type="project" value="InterPro"/>
</dbReference>
<keyword evidence="4 10" id="KW-0812">Transmembrane</keyword>
<evidence type="ECO:0000256" key="4">
    <source>
        <dbReference type="ARBA" id="ARBA00022692"/>
    </source>
</evidence>
<feature type="transmembrane region" description="Helical" evidence="10">
    <location>
        <begin position="14"/>
        <end position="35"/>
    </location>
</feature>
<keyword evidence="3 11" id="KW-0808">Transferase</keyword>
<evidence type="ECO:0000256" key="6">
    <source>
        <dbReference type="ARBA" id="ARBA00023136"/>
    </source>
</evidence>
<evidence type="ECO:0000256" key="7">
    <source>
        <dbReference type="ARBA" id="ARBA00023316"/>
    </source>
</evidence>
<dbReference type="GO" id="GO:0016020">
    <property type="term" value="C:membrane"/>
    <property type="evidence" value="ECO:0007669"/>
    <property type="project" value="InterPro"/>
</dbReference>
<dbReference type="GO" id="GO:0012505">
    <property type="term" value="C:endomembrane system"/>
    <property type="evidence" value="ECO:0007669"/>
    <property type="project" value="UniProtKB-SubCell"/>
</dbReference>
<dbReference type="GO" id="GO:0016760">
    <property type="term" value="F:cellulose synthase (UDP-forming) activity"/>
    <property type="evidence" value="ECO:0007669"/>
    <property type="project" value="UniProtKB-EC"/>
</dbReference>
<feature type="binding site" evidence="9">
    <location>
        <position position="290"/>
    </location>
    <ligand>
        <name>Mn(2+)</name>
        <dbReference type="ChEBI" id="CHEBI:29035"/>
    </ligand>
</feature>
<sequence>MATFTYHVETVQSWLALSRVHIVIHLVAVLSLCYYRISHLLREPPTAAWLLMTVAELILAMLWFFNQAFRWRPVSRAVMPEKLPREDHLPGLDIFVCTLDPEKEPTEEVMDTVVSAMAMDYPSDKLAVYLSDDGGCPVTLYAMKEASEFAKEWLPFCRKYGVKSRCPKVFFSPMGDHEQLLRDDGFMAQRELIKSISTCLIKNHFILLAKIVLVYKRIYFIGKYEKMQKNIDKFGSDPQNRRIVSDRPPRIEVCVSLTDICGPIINDQPGMPRVVYVSRERRPSLPHKFKGGALNTLLRVSGLISNGPYVLAVDCDMYCNDPTSAKQAMCFFLDPETSKYIAFVQFPQMFHNLSKKDIYDNQSRTAFKTMWQGMDGLRGPGLSGSGNYLSRSALLFGSPNQKDDYLLDAEKYFGNSTAYTESLKAIRGQKTTKKNISRDEMLREAQVVASCSYETNTNWGTEASVGFSYGILLESTITGYLLHCRGWKSAYLYPKTPCFLGCAPTDIKEGMLQLVKWLSELCLLGVSKYSPFTYGFSRMSIFHTFTYCFLTTSSLYAIVFILYGIVPQVCFLKGIPVFPKVTDPWFAVFAFVYVSTQIQHLIEVLSGDGSVAMWWDEQRIWILKSVTSVFAIIDGIKKWLGLNKVKFNLSNKAIDKEKLKKYEQGRFDFQGAAVFMAPLVLLLLANIVSFFGGIWRLFNVKDFEEMFGQLFLVTYVMVLSYPIIEGIITMKSKSG</sequence>
<dbReference type="FunFam" id="3.90.550.10:FF:000216">
    <property type="entry name" value="Cellulose synthase-like protein G2"/>
    <property type="match status" value="1"/>
</dbReference>
<feature type="transmembrane region" description="Helical" evidence="10">
    <location>
        <begin position="669"/>
        <end position="694"/>
    </location>
</feature>
<keyword evidence="2 11" id="KW-0328">Glycosyltransferase</keyword>
<feature type="binding site" evidence="8">
    <location>
        <position position="104"/>
    </location>
    <ligand>
        <name>UDP-alpha-D-glucose</name>
        <dbReference type="ChEBI" id="CHEBI:58885"/>
    </ligand>
</feature>
<dbReference type="Proteomes" id="UP000075243">
    <property type="component" value="Unassembled WGS sequence"/>
</dbReference>
<dbReference type="AlphaFoldDB" id="A0A151QUX4"/>
<feature type="transmembrane region" description="Helical" evidence="10">
    <location>
        <begin position="47"/>
        <end position="65"/>
    </location>
</feature>
<evidence type="ECO:0000256" key="3">
    <source>
        <dbReference type="ARBA" id="ARBA00022679"/>
    </source>
</evidence>
<protein>
    <submittedName>
        <fullName evidence="11">Cellulose synthase-like protein G1</fullName>
        <ecNumber evidence="11">2.4.1.12</ecNumber>
    </submittedName>
</protein>
<dbReference type="Gramene" id="C.cajan_41883.t">
    <property type="protein sequence ID" value="C.cajan_41883.t"/>
    <property type="gene ID" value="C.cajan_41883"/>
</dbReference>
<organism evidence="11 12">
    <name type="scientific">Cajanus cajan</name>
    <name type="common">Pigeon pea</name>
    <name type="synonym">Cajanus indicus</name>
    <dbReference type="NCBI Taxonomy" id="3821"/>
    <lineage>
        <taxon>Eukaryota</taxon>
        <taxon>Viridiplantae</taxon>
        <taxon>Streptophyta</taxon>
        <taxon>Embryophyta</taxon>
        <taxon>Tracheophyta</taxon>
        <taxon>Spermatophyta</taxon>
        <taxon>Magnoliopsida</taxon>
        <taxon>eudicotyledons</taxon>
        <taxon>Gunneridae</taxon>
        <taxon>Pentapetalae</taxon>
        <taxon>rosids</taxon>
        <taxon>fabids</taxon>
        <taxon>Fabales</taxon>
        <taxon>Fabaceae</taxon>
        <taxon>Papilionoideae</taxon>
        <taxon>50 kb inversion clade</taxon>
        <taxon>NPAAA clade</taxon>
        <taxon>indigoferoid/millettioid clade</taxon>
        <taxon>Phaseoleae</taxon>
        <taxon>Cajanus</taxon>
    </lineage>
</organism>
<evidence type="ECO:0000313" key="11">
    <source>
        <dbReference type="EMBL" id="KYP34110.1"/>
    </source>
</evidence>
<dbReference type="STRING" id="3821.A0A151QUX4"/>
<proteinExistence type="predicted"/>
<evidence type="ECO:0000256" key="2">
    <source>
        <dbReference type="ARBA" id="ARBA00022676"/>
    </source>
</evidence>
<keyword evidence="6 10" id="KW-0472">Membrane</keyword>